<evidence type="ECO:0000256" key="10">
    <source>
        <dbReference type="SAM" id="Phobius"/>
    </source>
</evidence>
<name>A0A644WFB8_9ZZZZ</name>
<feature type="transmembrane region" description="Helical" evidence="10">
    <location>
        <begin position="55"/>
        <end position="82"/>
    </location>
</feature>
<keyword evidence="3" id="KW-0050">Antiport</keyword>
<feature type="transmembrane region" description="Helical" evidence="10">
    <location>
        <begin position="398"/>
        <end position="419"/>
    </location>
</feature>
<evidence type="ECO:0000256" key="5">
    <source>
        <dbReference type="ARBA" id="ARBA00022692"/>
    </source>
</evidence>
<keyword evidence="7" id="KW-0406">Ion transport</keyword>
<evidence type="ECO:0000256" key="9">
    <source>
        <dbReference type="ARBA" id="ARBA00031636"/>
    </source>
</evidence>
<feature type="transmembrane region" description="Helical" evidence="10">
    <location>
        <begin position="140"/>
        <end position="157"/>
    </location>
</feature>
<dbReference type="CDD" id="cd13131">
    <property type="entry name" value="MATE_NorM_like"/>
    <property type="match status" value="1"/>
</dbReference>
<evidence type="ECO:0000256" key="1">
    <source>
        <dbReference type="ARBA" id="ARBA00004651"/>
    </source>
</evidence>
<evidence type="ECO:0000256" key="7">
    <source>
        <dbReference type="ARBA" id="ARBA00023065"/>
    </source>
</evidence>
<comment type="subcellular location">
    <subcellularLocation>
        <location evidence="1">Cell membrane</location>
        <topology evidence="1">Multi-pass membrane protein</topology>
    </subcellularLocation>
</comment>
<dbReference type="PIRSF" id="PIRSF006603">
    <property type="entry name" value="DinF"/>
    <property type="match status" value="1"/>
</dbReference>
<dbReference type="PANTHER" id="PTHR43298:SF2">
    <property type="entry name" value="FMN_FAD EXPORTER YEEO-RELATED"/>
    <property type="match status" value="1"/>
</dbReference>
<reference evidence="11" key="1">
    <citation type="submission" date="2019-08" db="EMBL/GenBank/DDBJ databases">
        <authorList>
            <person name="Kucharzyk K."/>
            <person name="Murdoch R.W."/>
            <person name="Higgins S."/>
            <person name="Loffler F."/>
        </authorList>
    </citation>
    <scope>NUCLEOTIDE SEQUENCE</scope>
</reference>
<evidence type="ECO:0000256" key="6">
    <source>
        <dbReference type="ARBA" id="ARBA00022989"/>
    </source>
</evidence>
<dbReference type="Pfam" id="PF01554">
    <property type="entry name" value="MatE"/>
    <property type="match status" value="2"/>
</dbReference>
<keyword evidence="2" id="KW-0813">Transport</keyword>
<feature type="transmembrane region" description="Helical" evidence="10">
    <location>
        <begin position="290"/>
        <end position="310"/>
    </location>
</feature>
<protein>
    <recommendedName>
        <fullName evidence="9">Multidrug-efflux transporter</fullName>
    </recommendedName>
</protein>
<feature type="transmembrane region" description="Helical" evidence="10">
    <location>
        <begin position="103"/>
        <end position="128"/>
    </location>
</feature>
<feature type="transmembrane region" description="Helical" evidence="10">
    <location>
        <begin position="425"/>
        <end position="443"/>
    </location>
</feature>
<dbReference type="NCBIfam" id="TIGR00797">
    <property type="entry name" value="matE"/>
    <property type="match status" value="1"/>
</dbReference>
<dbReference type="InterPro" id="IPR048279">
    <property type="entry name" value="MdtK-like"/>
</dbReference>
<sequence>MTFFKHFVTNNKISVANNYRENFRIAAPVILSLAGQSVVQIADSVMVGRTGAVPLAAVSFAGAVITNIMVIGLGLTIGLTPVAGMHWARSEFRRVSGYFQNSLSLNLFFSLLLVAILFALIPLLPLLGQPEEVTSLMNEYYIMVSISLIPMMIFLTGKQFLEGIGNTHISMYITLIANLINIFLNYLLIYGKLGFPVMGIDGAGLATLISRLLMPVMLLVLINKKEGYRRFLNMFRIAHFSVKEHLHLIKIGLPISGQMVIEFFSLSAITFMMGWMGTKSLAANQIVQTMINFTFMIANGVAAASTILVSHSVGKGNLSEARTRGFTGIKLSTIIMGTAALIFLLFGESIALLFTSDKEVTAIAVKIFYVVALFELFDGLQVTALGALRGLTDTKKPMFLAIFSYLFISLPVAYIGGFVLKLGEAGLMSGFAFGLLVASILFIRRFSKLTK</sequence>
<evidence type="ECO:0000256" key="8">
    <source>
        <dbReference type="ARBA" id="ARBA00023136"/>
    </source>
</evidence>
<evidence type="ECO:0000256" key="4">
    <source>
        <dbReference type="ARBA" id="ARBA00022475"/>
    </source>
</evidence>
<gene>
    <name evidence="11" type="primary">norM_7</name>
    <name evidence="11" type="ORF">SDC9_48433</name>
</gene>
<evidence type="ECO:0000256" key="2">
    <source>
        <dbReference type="ARBA" id="ARBA00022448"/>
    </source>
</evidence>
<dbReference type="PANTHER" id="PTHR43298">
    <property type="entry name" value="MULTIDRUG RESISTANCE PROTEIN NORM-RELATED"/>
    <property type="match status" value="1"/>
</dbReference>
<keyword evidence="6 10" id="KW-1133">Transmembrane helix</keyword>
<dbReference type="GO" id="GO:0005886">
    <property type="term" value="C:plasma membrane"/>
    <property type="evidence" value="ECO:0007669"/>
    <property type="project" value="UniProtKB-SubCell"/>
</dbReference>
<accession>A0A644WFB8</accession>
<comment type="caution">
    <text evidence="11">The sequence shown here is derived from an EMBL/GenBank/DDBJ whole genome shotgun (WGS) entry which is preliminary data.</text>
</comment>
<keyword evidence="5 10" id="KW-0812">Transmembrane</keyword>
<feature type="transmembrane region" description="Helical" evidence="10">
    <location>
        <begin position="169"/>
        <end position="190"/>
    </location>
</feature>
<dbReference type="InterPro" id="IPR050222">
    <property type="entry name" value="MATE_MdtK"/>
</dbReference>
<proteinExistence type="predicted"/>
<evidence type="ECO:0000313" key="11">
    <source>
        <dbReference type="EMBL" id="MPM02188.1"/>
    </source>
</evidence>
<feature type="transmembrane region" description="Helical" evidence="10">
    <location>
        <begin position="202"/>
        <end position="222"/>
    </location>
</feature>
<dbReference type="GO" id="GO:0042910">
    <property type="term" value="F:xenobiotic transmembrane transporter activity"/>
    <property type="evidence" value="ECO:0007669"/>
    <property type="project" value="InterPro"/>
</dbReference>
<dbReference type="AlphaFoldDB" id="A0A644WFB8"/>
<dbReference type="EMBL" id="VSSQ01000851">
    <property type="protein sequence ID" value="MPM02188.1"/>
    <property type="molecule type" value="Genomic_DNA"/>
</dbReference>
<feature type="transmembrane region" description="Helical" evidence="10">
    <location>
        <begin position="331"/>
        <end position="354"/>
    </location>
</feature>
<keyword evidence="4" id="KW-1003">Cell membrane</keyword>
<dbReference type="GO" id="GO:0015297">
    <property type="term" value="F:antiporter activity"/>
    <property type="evidence" value="ECO:0007669"/>
    <property type="project" value="UniProtKB-KW"/>
</dbReference>
<keyword evidence="8 10" id="KW-0472">Membrane</keyword>
<dbReference type="InterPro" id="IPR002528">
    <property type="entry name" value="MATE_fam"/>
</dbReference>
<evidence type="ECO:0000256" key="3">
    <source>
        <dbReference type="ARBA" id="ARBA00022449"/>
    </source>
</evidence>
<feature type="transmembrane region" description="Helical" evidence="10">
    <location>
        <begin position="360"/>
        <end position="377"/>
    </location>
</feature>
<organism evidence="11">
    <name type="scientific">bioreactor metagenome</name>
    <dbReference type="NCBI Taxonomy" id="1076179"/>
    <lineage>
        <taxon>unclassified sequences</taxon>
        <taxon>metagenomes</taxon>
        <taxon>ecological metagenomes</taxon>
    </lineage>
</organism>
<feature type="transmembrane region" description="Helical" evidence="10">
    <location>
        <begin position="259"/>
        <end position="278"/>
    </location>
</feature>
<dbReference type="GO" id="GO:0006811">
    <property type="term" value="P:monoatomic ion transport"/>
    <property type="evidence" value="ECO:0007669"/>
    <property type="project" value="UniProtKB-KW"/>
</dbReference>